<dbReference type="Proteomes" id="UP000054538">
    <property type="component" value="Unassembled WGS sequence"/>
</dbReference>
<dbReference type="GO" id="GO:0008270">
    <property type="term" value="F:zinc ion binding"/>
    <property type="evidence" value="ECO:0007669"/>
    <property type="project" value="UniProtKB-KW"/>
</dbReference>
<feature type="region of interest" description="Disordered" evidence="2">
    <location>
        <begin position="41"/>
        <end position="76"/>
    </location>
</feature>
<dbReference type="OrthoDB" id="3199698at2759"/>
<dbReference type="HOGENOM" id="CLU_1240477_0_0_1"/>
<keyword evidence="1" id="KW-0862">Zinc</keyword>
<evidence type="ECO:0000256" key="1">
    <source>
        <dbReference type="PROSITE-ProRule" id="PRU00042"/>
    </source>
</evidence>
<dbReference type="InParanoid" id="A0A0D0DSR6"/>
<gene>
    <name evidence="4" type="ORF">PAXRUDRAFT_149844</name>
</gene>
<dbReference type="STRING" id="930991.A0A0D0DSR6"/>
<dbReference type="AlphaFoldDB" id="A0A0D0DSR6"/>
<evidence type="ECO:0000256" key="2">
    <source>
        <dbReference type="SAM" id="MobiDB-lite"/>
    </source>
</evidence>
<name>A0A0D0DSR6_9AGAM</name>
<evidence type="ECO:0000313" key="5">
    <source>
        <dbReference type="Proteomes" id="UP000054538"/>
    </source>
</evidence>
<proteinExistence type="predicted"/>
<sequence>MESAAAAAPKYQLRRYYCTDPVNASCWKGFISSAGFTRHREAAHKHQRKPSCPCQHKPKPREVGTSGLEGSECSDDDPPQEGITNILYLCILLIDQCPLIGTPVDVNGADLPEGSPPPHPKPRAESQWHPFQSRAHFELADFIFFWNEMPGTQINDLMHIWAAIPGHEGPSPKHDAVYNSIDAISDQDAPWQSFAMQHVEADTISSNDETIPTWKHGRHEVWF</sequence>
<evidence type="ECO:0000313" key="4">
    <source>
        <dbReference type="EMBL" id="KIK91281.1"/>
    </source>
</evidence>
<evidence type="ECO:0000259" key="3">
    <source>
        <dbReference type="PROSITE" id="PS50157"/>
    </source>
</evidence>
<dbReference type="PROSITE" id="PS50157">
    <property type="entry name" value="ZINC_FINGER_C2H2_2"/>
    <property type="match status" value="1"/>
</dbReference>
<protein>
    <recommendedName>
        <fullName evidence="3">C2H2-type domain-containing protein</fullName>
    </recommendedName>
</protein>
<keyword evidence="5" id="KW-1185">Reference proteome</keyword>
<accession>A0A0D0DSR6</accession>
<reference evidence="5" key="2">
    <citation type="submission" date="2015-01" db="EMBL/GenBank/DDBJ databases">
        <title>Evolutionary Origins and Diversification of the Mycorrhizal Mutualists.</title>
        <authorList>
            <consortium name="DOE Joint Genome Institute"/>
            <consortium name="Mycorrhizal Genomics Consortium"/>
            <person name="Kohler A."/>
            <person name="Kuo A."/>
            <person name="Nagy L.G."/>
            <person name="Floudas D."/>
            <person name="Copeland A."/>
            <person name="Barry K.W."/>
            <person name="Cichocki N."/>
            <person name="Veneault-Fourrey C."/>
            <person name="LaButti K."/>
            <person name="Lindquist E.A."/>
            <person name="Lipzen A."/>
            <person name="Lundell T."/>
            <person name="Morin E."/>
            <person name="Murat C."/>
            <person name="Riley R."/>
            <person name="Ohm R."/>
            <person name="Sun H."/>
            <person name="Tunlid A."/>
            <person name="Henrissat B."/>
            <person name="Grigoriev I.V."/>
            <person name="Hibbett D.S."/>
            <person name="Martin F."/>
        </authorList>
    </citation>
    <scope>NUCLEOTIDE SEQUENCE [LARGE SCALE GENOMIC DNA]</scope>
    <source>
        <strain evidence="5">Ve08.2h10</strain>
    </source>
</reference>
<feature type="domain" description="C2H2-type" evidence="3">
    <location>
        <begin position="16"/>
        <end position="49"/>
    </location>
</feature>
<keyword evidence="1" id="KW-0863">Zinc-finger</keyword>
<keyword evidence="1" id="KW-0479">Metal-binding</keyword>
<dbReference type="InterPro" id="IPR013087">
    <property type="entry name" value="Znf_C2H2_type"/>
</dbReference>
<organism evidence="4 5">
    <name type="scientific">Paxillus rubicundulus Ve08.2h10</name>
    <dbReference type="NCBI Taxonomy" id="930991"/>
    <lineage>
        <taxon>Eukaryota</taxon>
        <taxon>Fungi</taxon>
        <taxon>Dikarya</taxon>
        <taxon>Basidiomycota</taxon>
        <taxon>Agaricomycotina</taxon>
        <taxon>Agaricomycetes</taxon>
        <taxon>Agaricomycetidae</taxon>
        <taxon>Boletales</taxon>
        <taxon>Paxilineae</taxon>
        <taxon>Paxillaceae</taxon>
        <taxon>Paxillus</taxon>
    </lineage>
</organism>
<reference evidence="4 5" key="1">
    <citation type="submission" date="2014-04" db="EMBL/GenBank/DDBJ databases">
        <authorList>
            <consortium name="DOE Joint Genome Institute"/>
            <person name="Kuo A."/>
            <person name="Kohler A."/>
            <person name="Jargeat P."/>
            <person name="Nagy L.G."/>
            <person name="Floudas D."/>
            <person name="Copeland A."/>
            <person name="Barry K.W."/>
            <person name="Cichocki N."/>
            <person name="Veneault-Fourrey C."/>
            <person name="LaButti K."/>
            <person name="Lindquist E.A."/>
            <person name="Lipzen A."/>
            <person name="Lundell T."/>
            <person name="Morin E."/>
            <person name="Murat C."/>
            <person name="Sun H."/>
            <person name="Tunlid A."/>
            <person name="Henrissat B."/>
            <person name="Grigoriev I.V."/>
            <person name="Hibbett D.S."/>
            <person name="Martin F."/>
            <person name="Nordberg H.P."/>
            <person name="Cantor M.N."/>
            <person name="Hua S.X."/>
        </authorList>
    </citation>
    <scope>NUCLEOTIDE SEQUENCE [LARGE SCALE GENOMIC DNA]</scope>
    <source>
        <strain evidence="4 5">Ve08.2h10</strain>
    </source>
</reference>
<dbReference type="EMBL" id="KN825405">
    <property type="protein sequence ID" value="KIK91281.1"/>
    <property type="molecule type" value="Genomic_DNA"/>
</dbReference>